<keyword evidence="14" id="KW-1185">Reference proteome</keyword>
<evidence type="ECO:0000256" key="11">
    <source>
        <dbReference type="RuleBase" id="RU362109"/>
    </source>
</evidence>
<gene>
    <name evidence="13" type="ORF">BQ4739_LOCUS17595</name>
</gene>
<dbReference type="STRING" id="3088.A0A383WJ40"/>
<dbReference type="Pfam" id="PF00179">
    <property type="entry name" value="UQ_con"/>
    <property type="match status" value="1"/>
</dbReference>
<comment type="pathway">
    <text evidence="2">Protein modification; protein sumoylation.</text>
</comment>
<evidence type="ECO:0000256" key="3">
    <source>
        <dbReference type="ARBA" id="ARBA00022679"/>
    </source>
</evidence>
<reference evidence="13 14" key="1">
    <citation type="submission" date="2016-10" db="EMBL/GenBank/DDBJ databases">
        <authorList>
            <person name="Cai Z."/>
        </authorList>
    </citation>
    <scope>NUCLEOTIDE SEQUENCE [LARGE SCALE GENOMIC DNA]</scope>
</reference>
<keyword evidence="7" id="KW-0539">Nucleus</keyword>
<keyword evidence="4 11" id="KW-0547">Nucleotide-binding</keyword>
<evidence type="ECO:0000256" key="7">
    <source>
        <dbReference type="ARBA" id="ARBA00023242"/>
    </source>
</evidence>
<evidence type="ECO:0000256" key="4">
    <source>
        <dbReference type="ARBA" id="ARBA00022741"/>
    </source>
</evidence>
<dbReference type="Proteomes" id="UP000256970">
    <property type="component" value="Unassembled WGS sequence"/>
</dbReference>
<dbReference type="GO" id="GO:0019787">
    <property type="term" value="F:ubiquitin-like protein transferase activity"/>
    <property type="evidence" value="ECO:0007669"/>
    <property type="project" value="UniProtKB-ARBA"/>
</dbReference>
<organism evidence="13 14">
    <name type="scientific">Tetradesmus obliquus</name>
    <name type="common">Green alga</name>
    <name type="synonym">Acutodesmus obliquus</name>
    <dbReference type="NCBI Taxonomy" id="3088"/>
    <lineage>
        <taxon>Eukaryota</taxon>
        <taxon>Viridiplantae</taxon>
        <taxon>Chlorophyta</taxon>
        <taxon>core chlorophytes</taxon>
        <taxon>Chlorophyceae</taxon>
        <taxon>CS clade</taxon>
        <taxon>Sphaeropleales</taxon>
        <taxon>Scenedesmaceae</taxon>
        <taxon>Tetradesmus</taxon>
    </lineage>
</organism>
<evidence type="ECO:0000256" key="6">
    <source>
        <dbReference type="ARBA" id="ARBA00022840"/>
    </source>
</evidence>
<proteinExistence type="inferred from homology"/>
<dbReference type="EMBL" id="FNXT01001278">
    <property type="protein sequence ID" value="SZX77232.1"/>
    <property type="molecule type" value="Genomic_DNA"/>
</dbReference>
<dbReference type="InterPro" id="IPR000608">
    <property type="entry name" value="UBC"/>
</dbReference>
<evidence type="ECO:0000313" key="13">
    <source>
        <dbReference type="EMBL" id="SZX77232.1"/>
    </source>
</evidence>
<dbReference type="SUPFAM" id="SSF54495">
    <property type="entry name" value="UBC-like"/>
    <property type="match status" value="1"/>
</dbReference>
<dbReference type="PROSITE" id="PS50127">
    <property type="entry name" value="UBC_2"/>
    <property type="match status" value="1"/>
</dbReference>
<dbReference type="GO" id="GO:0005524">
    <property type="term" value="F:ATP binding"/>
    <property type="evidence" value="ECO:0007669"/>
    <property type="project" value="UniProtKB-UniRule"/>
</dbReference>
<feature type="active site" description="Glycyl thioester intermediate" evidence="10">
    <location>
        <position position="92"/>
    </location>
</feature>
<sequence>MSLAAARLAQERKAWRKDKPFGFIAKPEQQPDGAVNIKKWKCYIPGKAGTPWEGGLYPLELRFADSYPDTPPECHFPAGFFHPNVYGTGKVCLSIVNPQPIGSWKPSITLAQILVGIQELLDTPNIQSPAQMPAYQCYKTKRAEYTQLVRKQAAQYPPLD</sequence>
<name>A0A383WJ40_TETOB</name>
<dbReference type="PANTHER" id="PTHR24067">
    <property type="entry name" value="UBIQUITIN-CONJUGATING ENZYME E2"/>
    <property type="match status" value="1"/>
</dbReference>
<dbReference type="InterPro" id="IPR050113">
    <property type="entry name" value="Ub_conjugating_enzyme"/>
</dbReference>
<dbReference type="InterPro" id="IPR016135">
    <property type="entry name" value="UBQ-conjugating_enzyme/RWD"/>
</dbReference>
<protein>
    <recommendedName>
        <fullName evidence="8">SUMO-conjugating enzyme UBC9</fullName>
    </recommendedName>
    <alternativeName>
        <fullName evidence="9">Ubiquitin carrier protein 9</fullName>
    </alternativeName>
</protein>
<evidence type="ECO:0000256" key="5">
    <source>
        <dbReference type="ARBA" id="ARBA00022786"/>
    </source>
</evidence>
<comment type="subcellular location">
    <subcellularLocation>
        <location evidence="1">Nucleus</location>
    </subcellularLocation>
</comment>
<dbReference type="SMART" id="SM00212">
    <property type="entry name" value="UBCc"/>
    <property type="match status" value="1"/>
</dbReference>
<dbReference type="GO" id="GO:0005694">
    <property type="term" value="C:chromosome"/>
    <property type="evidence" value="ECO:0007669"/>
    <property type="project" value="UniProtKB-ARBA"/>
</dbReference>
<dbReference type="AlphaFoldDB" id="A0A383WJ40"/>
<evidence type="ECO:0000256" key="1">
    <source>
        <dbReference type="ARBA" id="ARBA00004123"/>
    </source>
</evidence>
<evidence type="ECO:0000256" key="2">
    <source>
        <dbReference type="ARBA" id="ARBA00004718"/>
    </source>
</evidence>
<evidence type="ECO:0000313" key="14">
    <source>
        <dbReference type="Proteomes" id="UP000256970"/>
    </source>
</evidence>
<dbReference type="GO" id="GO:0005634">
    <property type="term" value="C:nucleus"/>
    <property type="evidence" value="ECO:0007669"/>
    <property type="project" value="UniProtKB-SubCell"/>
</dbReference>
<dbReference type="FunFam" id="3.10.110.10:FF:000035">
    <property type="entry name" value="SUMO-conjugating enzyme ubc9"/>
    <property type="match status" value="1"/>
</dbReference>
<keyword evidence="6 11" id="KW-0067">ATP-binding</keyword>
<keyword evidence="3" id="KW-0808">Transferase</keyword>
<dbReference type="CDD" id="cd23798">
    <property type="entry name" value="UBCc_UBE2I"/>
    <property type="match status" value="1"/>
</dbReference>
<dbReference type="Gene3D" id="3.10.110.10">
    <property type="entry name" value="Ubiquitin Conjugating Enzyme"/>
    <property type="match status" value="1"/>
</dbReference>
<evidence type="ECO:0000256" key="8">
    <source>
        <dbReference type="ARBA" id="ARBA00039165"/>
    </source>
</evidence>
<accession>A0A383WJ40</accession>
<dbReference type="PROSITE" id="PS00183">
    <property type="entry name" value="UBC_1"/>
    <property type="match status" value="1"/>
</dbReference>
<evidence type="ECO:0000256" key="9">
    <source>
        <dbReference type="ARBA" id="ARBA00044296"/>
    </source>
</evidence>
<keyword evidence="5 11" id="KW-0833">Ubl conjugation pathway</keyword>
<feature type="domain" description="UBC core" evidence="12">
    <location>
        <begin position="3"/>
        <end position="158"/>
    </location>
</feature>
<comment type="similarity">
    <text evidence="11">Belongs to the ubiquitin-conjugating enzyme family.</text>
</comment>
<evidence type="ECO:0000256" key="10">
    <source>
        <dbReference type="PROSITE-ProRule" id="PRU10133"/>
    </source>
</evidence>
<dbReference type="InterPro" id="IPR023313">
    <property type="entry name" value="UBQ-conjugating_AS"/>
</dbReference>
<evidence type="ECO:0000259" key="12">
    <source>
        <dbReference type="PROSITE" id="PS50127"/>
    </source>
</evidence>